<dbReference type="PANTHER" id="PTHR11122:SF13">
    <property type="entry name" value="GLUCOSE-6-PHOSPHATE 1-EPIMERASE"/>
    <property type="match status" value="1"/>
</dbReference>
<dbReference type="InterPro" id="IPR008183">
    <property type="entry name" value="Aldose_1/G6P_1-epimerase"/>
</dbReference>
<dbReference type="PIRSF" id="PIRSF016020">
    <property type="entry name" value="PHexose_mutarotase"/>
    <property type="match status" value="1"/>
</dbReference>
<dbReference type="InterPro" id="IPR011013">
    <property type="entry name" value="Gal_mutarotase_sf_dom"/>
</dbReference>
<dbReference type="Proteomes" id="UP001476583">
    <property type="component" value="Chromosome"/>
</dbReference>
<evidence type="ECO:0000256" key="3">
    <source>
        <dbReference type="ARBA" id="ARBA00023235"/>
    </source>
</evidence>
<accession>A0ABZ2RKH9</accession>
<dbReference type="EMBL" id="CP148074">
    <property type="protein sequence ID" value="WXL25689.1"/>
    <property type="molecule type" value="Genomic_DNA"/>
</dbReference>
<comment type="similarity">
    <text evidence="2 4">Belongs to the glucose-6-phosphate 1-epimerase family.</text>
</comment>
<evidence type="ECO:0000256" key="2">
    <source>
        <dbReference type="ARBA" id="ARBA00005866"/>
    </source>
</evidence>
<evidence type="ECO:0000313" key="6">
    <source>
        <dbReference type="Proteomes" id="UP001476583"/>
    </source>
</evidence>
<evidence type="ECO:0000256" key="1">
    <source>
        <dbReference type="ARBA" id="ARBA00001096"/>
    </source>
</evidence>
<organism evidence="5 6">
    <name type="scientific">Ectopseudomonas mendocina</name>
    <name type="common">Pseudomonas mendocina</name>
    <dbReference type="NCBI Taxonomy" id="300"/>
    <lineage>
        <taxon>Bacteria</taxon>
        <taxon>Pseudomonadati</taxon>
        <taxon>Pseudomonadota</taxon>
        <taxon>Gammaproteobacteria</taxon>
        <taxon>Pseudomonadales</taxon>
        <taxon>Pseudomonadaceae</taxon>
        <taxon>Ectopseudomonas</taxon>
    </lineage>
</organism>
<reference evidence="5 6" key="1">
    <citation type="submission" date="2024-03" db="EMBL/GenBank/DDBJ databases">
        <title>Complete genome of BD2.</title>
        <authorList>
            <person name="Cao G."/>
        </authorList>
    </citation>
    <scope>NUCLEOTIDE SEQUENCE [LARGE SCALE GENOMIC DNA]</scope>
    <source>
        <strain evidence="5 6">BD2</strain>
    </source>
</reference>
<dbReference type="SUPFAM" id="SSF74650">
    <property type="entry name" value="Galactose mutarotase-like"/>
    <property type="match status" value="1"/>
</dbReference>
<dbReference type="CDD" id="cd09020">
    <property type="entry name" value="D-hex-6-P-epi_like"/>
    <property type="match status" value="1"/>
</dbReference>
<dbReference type="PANTHER" id="PTHR11122">
    <property type="entry name" value="APOSPORY-ASSOCIATED PROTEIN C-RELATED"/>
    <property type="match status" value="1"/>
</dbReference>
<dbReference type="Gene3D" id="2.70.98.10">
    <property type="match status" value="1"/>
</dbReference>
<dbReference type="InterPro" id="IPR025532">
    <property type="entry name" value="G6P_1-epimerase"/>
</dbReference>
<evidence type="ECO:0000313" key="5">
    <source>
        <dbReference type="EMBL" id="WXL25689.1"/>
    </source>
</evidence>
<protein>
    <recommendedName>
        <fullName evidence="4">Putative glucose-6-phosphate 1-epimerase</fullName>
        <ecNumber evidence="4">5.1.3.15</ecNumber>
    </recommendedName>
</protein>
<proteinExistence type="inferred from homology"/>
<dbReference type="EC" id="5.1.3.15" evidence="4"/>
<gene>
    <name evidence="5" type="ORF">WG219_20720</name>
</gene>
<sequence>MPRPSVERIQLDELTCWQIRHADKELLISQQGAQILSYKENGRPLVWLSDQAAFKQGQPVRGGVPICWPWFANLEHNPEPVQTMHNQPSSATAHGFVRSLGWQLQGIETEGNGVRLDFVFDTRLHPQPDWPYAAQLHFQVRLDDRLHMALTTCNLSDTTLRYSQALHSYFAVSDIRQVKIEGLQGHSYLDCLDGWSRKHQTDEPVFSAETDRVYLDTPAAIAIIDDPWGRKINLLSSGSRSAVVWNPWTEKSLRLTQFAHNAWQGMLCIEHANAAEDFQALESGEQHTLSVSIWSS</sequence>
<dbReference type="Pfam" id="PF01263">
    <property type="entry name" value="Aldose_epim"/>
    <property type="match status" value="1"/>
</dbReference>
<comment type="catalytic activity">
    <reaction evidence="1">
        <text>alpha-D-glucose 6-phosphate = beta-D-glucose 6-phosphate</text>
        <dbReference type="Rhea" id="RHEA:16249"/>
        <dbReference type="ChEBI" id="CHEBI:58225"/>
        <dbReference type="ChEBI" id="CHEBI:58247"/>
        <dbReference type="EC" id="5.1.3.15"/>
    </reaction>
</comment>
<evidence type="ECO:0000256" key="4">
    <source>
        <dbReference type="PIRNR" id="PIRNR016020"/>
    </source>
</evidence>
<keyword evidence="3 4" id="KW-0413">Isomerase</keyword>
<dbReference type="InterPro" id="IPR014718">
    <property type="entry name" value="GH-type_carb-bd"/>
</dbReference>
<name>A0ABZ2RKH9_ECTME</name>
<keyword evidence="6" id="KW-1185">Reference proteome</keyword>